<evidence type="ECO:0000313" key="2">
    <source>
        <dbReference type="Proteomes" id="UP000837803"/>
    </source>
</evidence>
<dbReference type="RefSeq" id="WP_238751593.1">
    <property type="nucleotide sequence ID" value="NZ_CAKLPZ010000003.1"/>
</dbReference>
<keyword evidence="2" id="KW-1185">Reference proteome</keyword>
<protein>
    <submittedName>
        <fullName evidence="1">Uncharacterized protein</fullName>
    </submittedName>
</protein>
<organism evidence="1 2">
    <name type="scientific">Neolewinella maritima</name>
    <dbReference type="NCBI Taxonomy" id="1383882"/>
    <lineage>
        <taxon>Bacteria</taxon>
        <taxon>Pseudomonadati</taxon>
        <taxon>Bacteroidota</taxon>
        <taxon>Saprospiria</taxon>
        <taxon>Saprospirales</taxon>
        <taxon>Lewinellaceae</taxon>
        <taxon>Neolewinella</taxon>
    </lineage>
</organism>
<sequence length="383" mass="42904">MSTTHYWSYAIWYLCIGLLLCTCGPAREVREAPEGDYWPVHDTLPPPPQGMASLLEPRMVLEGDSMYYYSPVYPAQRRYPAYAADSTARFADSLYVVYQMRNDSTLELRMHTPQGISPNRVMQYHPPGPRIQALPPTVAGHTYRFDVGGLPLLLYFGTERQAIPTFTLREGPTLEAVEWRNQQPIADAGGRPIVGLSYAESIGEHQVQIHRVLVCATEEGEPQLYVIKDARDDHRVEGPFPGTLYAPPVPDTEADQNLVARLQRGRIERAPLSPPYAGGRFPPPPFPLHQTVSPAEAKALDFEFRDDGVVILLSGQDIKAEGRWGISTDRNFLMLQPEGAYGTPVLLPFTAYTEDYVAFELPVRLYTGSDLTTCFVPLRFYAP</sequence>
<name>A0ABM9B3J7_9BACT</name>
<dbReference type="Proteomes" id="UP000837803">
    <property type="component" value="Unassembled WGS sequence"/>
</dbReference>
<comment type="caution">
    <text evidence="1">The sequence shown here is derived from an EMBL/GenBank/DDBJ whole genome shotgun (WGS) entry which is preliminary data.</text>
</comment>
<accession>A0ABM9B3J7</accession>
<gene>
    <name evidence="1" type="ORF">LEM8419_02650</name>
</gene>
<dbReference type="EMBL" id="CAKLPZ010000003">
    <property type="protein sequence ID" value="CAH1001744.1"/>
    <property type="molecule type" value="Genomic_DNA"/>
</dbReference>
<reference evidence="1" key="1">
    <citation type="submission" date="2021-12" db="EMBL/GenBank/DDBJ databases">
        <authorList>
            <person name="Rodrigo-Torres L."/>
            <person name="Arahal R. D."/>
            <person name="Lucena T."/>
        </authorList>
    </citation>
    <scope>NUCLEOTIDE SEQUENCE</scope>
    <source>
        <strain evidence="1">CECT 8419</strain>
    </source>
</reference>
<proteinExistence type="predicted"/>
<evidence type="ECO:0000313" key="1">
    <source>
        <dbReference type="EMBL" id="CAH1001744.1"/>
    </source>
</evidence>